<dbReference type="PROSITE" id="PS50005">
    <property type="entry name" value="TPR"/>
    <property type="match status" value="1"/>
</dbReference>
<dbReference type="SUPFAM" id="SSF48452">
    <property type="entry name" value="TPR-like"/>
    <property type="match status" value="1"/>
</dbReference>
<evidence type="ECO:0000313" key="6">
    <source>
        <dbReference type="Proteomes" id="UP000295707"/>
    </source>
</evidence>
<evidence type="ECO:0000256" key="1">
    <source>
        <dbReference type="PROSITE-ProRule" id="PRU00339"/>
    </source>
</evidence>
<dbReference type="Gene3D" id="1.25.40.10">
    <property type="entry name" value="Tetratricopeptide repeat domain"/>
    <property type="match status" value="1"/>
</dbReference>
<gene>
    <name evidence="5" type="ORF">DFR30_1302</name>
</gene>
<evidence type="ECO:0000313" key="5">
    <source>
        <dbReference type="EMBL" id="TCK18043.1"/>
    </source>
</evidence>
<feature type="signal peptide" evidence="3">
    <location>
        <begin position="1"/>
        <end position="28"/>
    </location>
</feature>
<organism evidence="5 6">
    <name type="scientific">Thiogranum longum</name>
    <dbReference type="NCBI Taxonomy" id="1537524"/>
    <lineage>
        <taxon>Bacteria</taxon>
        <taxon>Pseudomonadati</taxon>
        <taxon>Pseudomonadota</taxon>
        <taxon>Gammaproteobacteria</taxon>
        <taxon>Chromatiales</taxon>
        <taxon>Ectothiorhodospiraceae</taxon>
        <taxon>Thiogranum</taxon>
    </lineage>
</organism>
<dbReference type="OrthoDB" id="8558195at2"/>
<proteinExistence type="predicted"/>
<keyword evidence="3" id="KW-0732">Signal</keyword>
<evidence type="ECO:0000256" key="3">
    <source>
        <dbReference type="SAM" id="SignalP"/>
    </source>
</evidence>
<comment type="caution">
    <text evidence="5">The sequence shown here is derived from an EMBL/GenBank/DDBJ whole genome shotgun (WGS) entry which is preliminary data.</text>
</comment>
<dbReference type="Pfam" id="PF05036">
    <property type="entry name" value="SPOR"/>
    <property type="match status" value="1"/>
</dbReference>
<dbReference type="Proteomes" id="UP000295707">
    <property type="component" value="Unassembled WGS sequence"/>
</dbReference>
<dbReference type="GO" id="GO:0042834">
    <property type="term" value="F:peptidoglycan binding"/>
    <property type="evidence" value="ECO:0007669"/>
    <property type="project" value="InterPro"/>
</dbReference>
<dbReference type="InterPro" id="IPR019734">
    <property type="entry name" value="TPR_rpt"/>
</dbReference>
<evidence type="ECO:0000256" key="2">
    <source>
        <dbReference type="SAM" id="MobiDB-lite"/>
    </source>
</evidence>
<dbReference type="InterPro" id="IPR011990">
    <property type="entry name" value="TPR-like_helical_dom_sf"/>
</dbReference>
<dbReference type="EMBL" id="SMFX01000001">
    <property type="protein sequence ID" value="TCK18043.1"/>
    <property type="molecule type" value="Genomic_DNA"/>
</dbReference>
<feature type="domain" description="SPOR" evidence="4">
    <location>
        <begin position="206"/>
        <end position="246"/>
    </location>
</feature>
<feature type="region of interest" description="Disordered" evidence="2">
    <location>
        <begin position="370"/>
        <end position="389"/>
    </location>
</feature>
<sequence>MIMNHIKANGLRLLAFAGLLLASVSIFAAGVIDTVSIDDSRNPATIRVEFNVPMQYVTHAPERRGDELLIELRALSNGLFSLETFSNELQTVVAERDTLVPLIEARYDPLDTERGTLTLRFSREVSYKLYPGSDRRHLRLEVVTNENIVNKPAVLQPESSRRSQSKSSPEANYTEHYVINLESSLRDIAVPSAGALPLNRNLTLYTTKFPIDGRVWSRLRAGFFETRAQARAALKKVKSRYPGAWVDYASASEITAALKQAGGEAVVRKLRVPGITPTLPKTPDEKIAELMEQARQSMAKNDINHAIQLYTKILRYPDNPYRQDALEFLGVARERKGQLAHAVREYKRYLALYPDGEDADRIAQRLAGITTAKQASREPTGRKRRSSRKPEWDIYGGVSQFYRRDESTTDAAGDVVTQSSLSTDLDITARKRGERYDIQSRFTGSYLYDFLSDGPGDSSSISSLYADINHKSSGLSARLGRQSRNTGGVLGRFDGLLAGYQLNDRILVNVVAGFPVLSTRDQLKTERYLYGISADLGTFANAWDFNVFLIEQQNDGVLDRRAVGGEARYFDPRLSLLSFVDYDISYSSLNTLILLGTWTLPDRTTINASIDYRNSPILTTSNALQGQTVPDMNALQDIFTDDEIRDLAEDRTADSTSITLGAAHPLTDKYQISGDITLSKLSDTRASGGVDEIPGTDYEFFYNLQFIGSNLLMPGDVSVAGLRYSDTTSSHIASLSLNSRFPFRKVWRVNPRMRVDYRDNTSNNSTQWIAAPSMRIDYRWRKRYRFETEFGGEWSTQDLPNDTQDTSSFFFNLGYRADF</sequence>
<accession>A0A4R1HBY0</accession>
<protein>
    <submittedName>
        <fullName evidence="5">Sporulation related protein</fullName>
    </submittedName>
</protein>
<dbReference type="InterPro" id="IPR007730">
    <property type="entry name" value="SPOR-like_dom"/>
</dbReference>
<keyword evidence="1" id="KW-0802">TPR repeat</keyword>
<evidence type="ECO:0000259" key="4">
    <source>
        <dbReference type="Pfam" id="PF05036"/>
    </source>
</evidence>
<keyword evidence="6" id="KW-1185">Reference proteome</keyword>
<reference evidence="5 6" key="1">
    <citation type="submission" date="2019-03" db="EMBL/GenBank/DDBJ databases">
        <title>Genomic Encyclopedia of Type Strains, Phase IV (KMG-IV): sequencing the most valuable type-strain genomes for metagenomic binning, comparative biology and taxonomic classification.</title>
        <authorList>
            <person name="Goeker M."/>
        </authorList>
    </citation>
    <scope>NUCLEOTIDE SEQUENCE [LARGE SCALE GENOMIC DNA]</scope>
    <source>
        <strain evidence="5 6">DSM 19610</strain>
    </source>
</reference>
<feature type="repeat" description="TPR" evidence="1">
    <location>
        <begin position="323"/>
        <end position="356"/>
    </location>
</feature>
<dbReference type="AlphaFoldDB" id="A0A4R1HBY0"/>
<feature type="chain" id="PRO_5020737172" evidence="3">
    <location>
        <begin position="29"/>
        <end position="819"/>
    </location>
</feature>
<name>A0A4R1HBY0_9GAMM</name>